<dbReference type="Proteomes" id="UP000800235">
    <property type="component" value="Unassembled WGS sequence"/>
</dbReference>
<keyword evidence="2" id="KW-1133">Transmembrane helix</keyword>
<keyword evidence="2" id="KW-0472">Membrane</keyword>
<reference evidence="3" key="1">
    <citation type="journal article" date="2020" name="Stud. Mycol.">
        <title>101 Dothideomycetes genomes: a test case for predicting lifestyles and emergence of pathogens.</title>
        <authorList>
            <person name="Haridas S."/>
            <person name="Albert R."/>
            <person name="Binder M."/>
            <person name="Bloem J."/>
            <person name="Labutti K."/>
            <person name="Salamov A."/>
            <person name="Andreopoulos B."/>
            <person name="Baker S."/>
            <person name="Barry K."/>
            <person name="Bills G."/>
            <person name="Bluhm B."/>
            <person name="Cannon C."/>
            <person name="Castanera R."/>
            <person name="Culley D."/>
            <person name="Daum C."/>
            <person name="Ezra D."/>
            <person name="Gonzalez J."/>
            <person name="Henrissat B."/>
            <person name="Kuo A."/>
            <person name="Liang C."/>
            <person name="Lipzen A."/>
            <person name="Lutzoni F."/>
            <person name="Magnuson J."/>
            <person name="Mondo S."/>
            <person name="Nolan M."/>
            <person name="Ohm R."/>
            <person name="Pangilinan J."/>
            <person name="Park H.-J."/>
            <person name="Ramirez L."/>
            <person name="Alfaro M."/>
            <person name="Sun H."/>
            <person name="Tritt A."/>
            <person name="Yoshinaga Y."/>
            <person name="Zwiers L.-H."/>
            <person name="Turgeon B."/>
            <person name="Goodwin S."/>
            <person name="Spatafora J."/>
            <person name="Crous P."/>
            <person name="Grigoriev I."/>
        </authorList>
    </citation>
    <scope>NUCLEOTIDE SEQUENCE</scope>
    <source>
        <strain evidence="3">CBS 130266</strain>
    </source>
</reference>
<feature type="compositionally biased region" description="Polar residues" evidence="1">
    <location>
        <begin position="136"/>
        <end position="145"/>
    </location>
</feature>
<protein>
    <submittedName>
        <fullName evidence="3">Uncharacterized protein</fullName>
    </submittedName>
</protein>
<feature type="transmembrane region" description="Helical" evidence="2">
    <location>
        <begin position="12"/>
        <end position="30"/>
    </location>
</feature>
<feature type="transmembrane region" description="Helical" evidence="2">
    <location>
        <begin position="70"/>
        <end position="89"/>
    </location>
</feature>
<evidence type="ECO:0000256" key="2">
    <source>
        <dbReference type="SAM" id="Phobius"/>
    </source>
</evidence>
<feature type="transmembrane region" description="Helical" evidence="2">
    <location>
        <begin position="37"/>
        <end position="58"/>
    </location>
</feature>
<evidence type="ECO:0000313" key="3">
    <source>
        <dbReference type="EMBL" id="KAF2434902.1"/>
    </source>
</evidence>
<comment type="caution">
    <text evidence="3">The sequence shown here is derived from an EMBL/GenBank/DDBJ whole genome shotgun (WGS) entry which is preliminary data.</text>
</comment>
<feature type="region of interest" description="Disordered" evidence="1">
    <location>
        <begin position="127"/>
        <end position="184"/>
    </location>
</feature>
<accession>A0A9P4U3G3</accession>
<dbReference type="OrthoDB" id="4502894at2759"/>
<dbReference type="EMBL" id="MU007015">
    <property type="protein sequence ID" value="KAF2434902.1"/>
    <property type="molecule type" value="Genomic_DNA"/>
</dbReference>
<name>A0A9P4U3G3_9PEZI</name>
<gene>
    <name evidence="3" type="ORF">EJ08DRAFT_437590</name>
</gene>
<proteinExistence type="predicted"/>
<dbReference type="AlphaFoldDB" id="A0A9P4U3G3"/>
<keyword evidence="2" id="KW-0812">Transmembrane</keyword>
<organism evidence="3 4">
    <name type="scientific">Tothia fuscella</name>
    <dbReference type="NCBI Taxonomy" id="1048955"/>
    <lineage>
        <taxon>Eukaryota</taxon>
        <taxon>Fungi</taxon>
        <taxon>Dikarya</taxon>
        <taxon>Ascomycota</taxon>
        <taxon>Pezizomycotina</taxon>
        <taxon>Dothideomycetes</taxon>
        <taxon>Pleosporomycetidae</taxon>
        <taxon>Venturiales</taxon>
        <taxon>Cylindrosympodiaceae</taxon>
        <taxon>Tothia</taxon>
    </lineage>
</organism>
<evidence type="ECO:0000313" key="4">
    <source>
        <dbReference type="Proteomes" id="UP000800235"/>
    </source>
</evidence>
<evidence type="ECO:0000256" key="1">
    <source>
        <dbReference type="SAM" id="MobiDB-lite"/>
    </source>
</evidence>
<sequence length="184" mass="20510">MDKLLESGLKILYYIYVPFVVLFRLLNLIVIQPMWYILSLVVQPFIYIGYFFTAAAGYPLRFLATFETLWIYLSTAALIGLLSGGILYFSATFLTSLLRLETSDADKVHPTPKRTIADYRAKRRQKKFKSPYPLSNYGTDSSSKVLSYGPPTSSSTLLGESGGWPTTGPFASSTILEEDGSDLS</sequence>
<keyword evidence="4" id="KW-1185">Reference proteome</keyword>